<reference evidence="3 4" key="1">
    <citation type="submission" date="2014-09" db="EMBL/GenBank/DDBJ databases">
        <authorList>
            <person name="Ellenberger Sabrina"/>
        </authorList>
    </citation>
    <scope>NUCLEOTIDE SEQUENCE [LARGE SCALE GENOMIC DNA]</scope>
    <source>
        <strain evidence="3 4">CBS 412.66</strain>
    </source>
</reference>
<dbReference type="AlphaFoldDB" id="A0A0B7NNU8"/>
<organism evidence="3 4">
    <name type="scientific">Parasitella parasitica</name>
    <dbReference type="NCBI Taxonomy" id="35722"/>
    <lineage>
        <taxon>Eukaryota</taxon>
        <taxon>Fungi</taxon>
        <taxon>Fungi incertae sedis</taxon>
        <taxon>Mucoromycota</taxon>
        <taxon>Mucoromycotina</taxon>
        <taxon>Mucoromycetes</taxon>
        <taxon>Mucorales</taxon>
        <taxon>Mucorineae</taxon>
        <taxon>Mucoraceae</taxon>
        <taxon>Parasitella</taxon>
    </lineage>
</organism>
<feature type="transmembrane region" description="Helical" evidence="2">
    <location>
        <begin position="114"/>
        <end position="134"/>
    </location>
</feature>
<keyword evidence="4" id="KW-1185">Reference proteome</keyword>
<evidence type="ECO:0000313" key="4">
    <source>
        <dbReference type="Proteomes" id="UP000054107"/>
    </source>
</evidence>
<evidence type="ECO:0000256" key="2">
    <source>
        <dbReference type="SAM" id="Phobius"/>
    </source>
</evidence>
<evidence type="ECO:0000313" key="3">
    <source>
        <dbReference type="EMBL" id="CEP16599.1"/>
    </source>
</evidence>
<keyword evidence="2" id="KW-0812">Transmembrane</keyword>
<proteinExistence type="predicted"/>
<dbReference type="EMBL" id="LN733219">
    <property type="protein sequence ID" value="CEP16599.1"/>
    <property type="molecule type" value="Genomic_DNA"/>
</dbReference>
<accession>A0A0B7NNU8</accession>
<name>A0A0B7NNU8_9FUNG</name>
<gene>
    <name evidence="3" type="primary">PARPA_10871.1 scaffold 41979</name>
</gene>
<keyword evidence="1" id="KW-0175">Coiled coil</keyword>
<feature type="coiled-coil region" evidence="1">
    <location>
        <begin position="878"/>
        <end position="905"/>
    </location>
</feature>
<sequence length="1011" mass="116144">MDLNSLLNNQKDTKLSFPDLQQLLEKRDSAAIFEKIQNSTAYDFPTNRAETFAFFDAFIQVILSIIHDDDPYSAQLSKSLVIDSLRNCINGLLRQNGIEWLIEFPNYFSTKTWVVLRANITILVYLYGLVLAIWNKPEIAKLRNEWVRGILQFIHSNSAIVMLHLWLNCCCVLNNDDDDANSSTATADELYLNKLELAYVKKKLSGEAIMTMFQMLQEFQVDALAEQVNQQLGGALSRLPFTKDEFIVGKICLDNACQSRANEYTSINKIYQQSQVKAALEDAKTNSAPNPLLNSGLLINTPSDKYVQTESIRKATLYWIQKMGTLNPHEFDLHLKDAIQSHYPTDRKTILDLVLADWTARDRFHRHLGFVIDVVLTQLQKFRYNRRTSPYYAFVQLFNIPDDHQQQQQQQQQQKQKLQQQQPSDIILNDNSSLSYQTKSGAYIDLSQFSNCSDVVLMDGCCSILEKLTLSGNSSNVEDWVTDCLQSATSDIVRRYAEFLTQGLEKELTTKQTPSRHGQFMKVLLKTCVSQSAHVVPTLLQTFSDNGLEWLLKRNTQVATILLHYFDDGPQVSKDIVVRTIFTSKSKQFVDQLLSYLRQQMSGTDPKQPRSRAWFKHHFLSNLLSLVGEDRNGKSVASGVFRQLLKTRSDFEWYFATPLVPAQQISFKSLDLCNTHDIYAIKNTGLAAMLQEMVRLGDNAKKERLIHVWFDLWTVPQASHNKNNNDYKFTVPVSWIIQCAGLYDQAPVLVKQMIKRFLEIGIQQHVAVGQEQAMMPERRFLERVMDLILLSDAPEPDSLFELVLNVCYYSSEEGNNRTFQDINWTIINILIELSEELEVEMLVLASASNLPPPRPNPKKIYKKQRNNKRFNKKQQMSRLKLGATMKKHEEELEKYFEEISDNTSKINNAIKALTTLVQRVFNFLLRLLNDSSMLAFVDVSNKCLFIKQDIQQDLVDIPLFYDPLAKLDKLISEPEDLHEDIQTVIELSAECLRKKVDQTLYEASQKILLGT</sequence>
<keyword evidence="2" id="KW-0472">Membrane</keyword>
<keyword evidence="2" id="KW-1133">Transmembrane helix</keyword>
<dbReference type="Proteomes" id="UP000054107">
    <property type="component" value="Unassembled WGS sequence"/>
</dbReference>
<evidence type="ECO:0000256" key="1">
    <source>
        <dbReference type="SAM" id="Coils"/>
    </source>
</evidence>
<dbReference type="OrthoDB" id="2244892at2759"/>
<protein>
    <submittedName>
        <fullName evidence="3">Uncharacterized protein</fullName>
    </submittedName>
</protein>